<dbReference type="AlphaFoldDB" id="A0AAW6BN86"/>
<keyword evidence="1" id="KW-0732">Signal</keyword>
<protein>
    <submittedName>
        <fullName evidence="2">Uncharacterized protein</fullName>
    </submittedName>
</protein>
<name>A0AAW6BN86_9GAMM</name>
<dbReference type="RefSeq" id="WP_271867541.1">
    <property type="nucleotide sequence ID" value="NZ_JAQMFO010000040.1"/>
</dbReference>
<evidence type="ECO:0000256" key="1">
    <source>
        <dbReference type="SAM" id="SignalP"/>
    </source>
</evidence>
<organism evidence="2 3">
    <name type="scientific">Photorhabdus bodei</name>
    <dbReference type="NCBI Taxonomy" id="2029681"/>
    <lineage>
        <taxon>Bacteria</taxon>
        <taxon>Pseudomonadati</taxon>
        <taxon>Pseudomonadota</taxon>
        <taxon>Gammaproteobacteria</taxon>
        <taxon>Enterobacterales</taxon>
        <taxon>Morganellaceae</taxon>
        <taxon>Photorhabdus</taxon>
    </lineage>
</organism>
<dbReference type="Proteomes" id="UP001212996">
    <property type="component" value="Unassembled WGS sequence"/>
</dbReference>
<feature type="signal peptide" evidence="1">
    <location>
        <begin position="1"/>
        <end position="18"/>
    </location>
</feature>
<sequence>MKALYCYFLLFFSMPGLADITPAVTLPRNKSYSVITREISENTLGIQLLSISGGRCNIKFQDLFYGTVSDEVYFKKYSPISSWVCLTAGEVFEAGYDTVYSGNLGRDISHYPEKVVYDYEHQRWVLEKDELYEKIEGKEPISLNFHLISSKNAKGYAVFDNYIFIGNAYAKKGLYFCMVHDYSALCGWGDMIHEENGKKIDLTPYALKLIESISFID</sequence>
<evidence type="ECO:0000313" key="2">
    <source>
        <dbReference type="EMBL" id="MDB6374261.1"/>
    </source>
</evidence>
<feature type="chain" id="PRO_5043700599" evidence="1">
    <location>
        <begin position="19"/>
        <end position="217"/>
    </location>
</feature>
<dbReference type="EMBL" id="JAQMFO010000040">
    <property type="protein sequence ID" value="MDB6374261.1"/>
    <property type="molecule type" value="Genomic_DNA"/>
</dbReference>
<evidence type="ECO:0000313" key="3">
    <source>
        <dbReference type="Proteomes" id="UP001212996"/>
    </source>
</evidence>
<comment type="caution">
    <text evidence="2">The sequence shown here is derived from an EMBL/GenBank/DDBJ whole genome shotgun (WGS) entry which is preliminary data.</text>
</comment>
<accession>A0AAW6BN86</accession>
<reference evidence="2" key="1">
    <citation type="submission" date="2023-01" db="EMBL/GenBank/DDBJ databases">
        <title>Genome sequencing of Photorhabdus bodei 09-20.</title>
        <authorList>
            <person name="Kalindamar S."/>
            <person name="Kumru S."/>
        </authorList>
    </citation>
    <scope>NUCLEOTIDE SEQUENCE</scope>
    <source>
        <strain evidence="2">09-20</strain>
    </source>
</reference>
<gene>
    <name evidence="2" type="ORF">PH362_20610</name>
</gene>
<proteinExistence type="predicted"/>